<sequence length="92" mass="9677">MEGGVDGGMDGGWVAAPSTEGPKQLPTVTGFADTVTPVPSLVHMHELFKKVSRFHSGPPAAAARSPPDGMSRSRTFRLSVEMFVASRRPLAG</sequence>
<proteinExistence type="predicted"/>
<dbReference type="AlphaFoldDB" id="A0A4Z2FZ01"/>
<reference evidence="2 3" key="1">
    <citation type="submission" date="2019-03" db="EMBL/GenBank/DDBJ databases">
        <title>First draft genome of Liparis tanakae, snailfish: a comprehensive survey of snailfish specific genes.</title>
        <authorList>
            <person name="Kim W."/>
            <person name="Song I."/>
            <person name="Jeong J.-H."/>
            <person name="Kim D."/>
            <person name="Kim S."/>
            <person name="Ryu S."/>
            <person name="Song J.Y."/>
            <person name="Lee S.K."/>
        </authorList>
    </citation>
    <scope>NUCLEOTIDE SEQUENCE [LARGE SCALE GENOMIC DNA]</scope>
    <source>
        <tissue evidence="2">Muscle</tissue>
    </source>
</reference>
<evidence type="ECO:0000256" key="1">
    <source>
        <dbReference type="SAM" id="MobiDB-lite"/>
    </source>
</evidence>
<dbReference type="Proteomes" id="UP000314294">
    <property type="component" value="Unassembled WGS sequence"/>
</dbReference>
<dbReference type="EMBL" id="SRLO01000787">
    <property type="protein sequence ID" value="TNN46479.1"/>
    <property type="molecule type" value="Genomic_DNA"/>
</dbReference>
<comment type="caution">
    <text evidence="2">The sequence shown here is derived from an EMBL/GenBank/DDBJ whole genome shotgun (WGS) entry which is preliminary data.</text>
</comment>
<evidence type="ECO:0000313" key="3">
    <source>
        <dbReference type="Proteomes" id="UP000314294"/>
    </source>
</evidence>
<evidence type="ECO:0000313" key="2">
    <source>
        <dbReference type="EMBL" id="TNN46479.1"/>
    </source>
</evidence>
<organism evidence="2 3">
    <name type="scientific">Liparis tanakae</name>
    <name type="common">Tanaka's snailfish</name>
    <dbReference type="NCBI Taxonomy" id="230148"/>
    <lineage>
        <taxon>Eukaryota</taxon>
        <taxon>Metazoa</taxon>
        <taxon>Chordata</taxon>
        <taxon>Craniata</taxon>
        <taxon>Vertebrata</taxon>
        <taxon>Euteleostomi</taxon>
        <taxon>Actinopterygii</taxon>
        <taxon>Neopterygii</taxon>
        <taxon>Teleostei</taxon>
        <taxon>Neoteleostei</taxon>
        <taxon>Acanthomorphata</taxon>
        <taxon>Eupercaria</taxon>
        <taxon>Perciformes</taxon>
        <taxon>Cottioidei</taxon>
        <taxon>Cottales</taxon>
        <taxon>Liparidae</taxon>
        <taxon>Liparis</taxon>
    </lineage>
</organism>
<accession>A0A4Z2FZ01</accession>
<gene>
    <name evidence="2" type="ORF">EYF80_043337</name>
</gene>
<keyword evidence="3" id="KW-1185">Reference proteome</keyword>
<name>A0A4Z2FZ01_9TELE</name>
<protein>
    <submittedName>
        <fullName evidence="2">Uncharacterized protein</fullName>
    </submittedName>
</protein>
<feature type="region of interest" description="Disordered" evidence="1">
    <location>
        <begin position="1"/>
        <end position="25"/>
    </location>
</feature>
<feature type="compositionally biased region" description="Gly residues" evidence="1">
    <location>
        <begin position="1"/>
        <end position="11"/>
    </location>
</feature>